<dbReference type="RefSeq" id="WP_119050306.1">
    <property type="nucleotide sequence ID" value="NZ_CP032157.1"/>
</dbReference>
<organism evidence="1 2">
    <name type="scientific">Paraflavitalea soli</name>
    <dbReference type="NCBI Taxonomy" id="2315862"/>
    <lineage>
        <taxon>Bacteria</taxon>
        <taxon>Pseudomonadati</taxon>
        <taxon>Bacteroidota</taxon>
        <taxon>Chitinophagia</taxon>
        <taxon>Chitinophagales</taxon>
        <taxon>Chitinophagaceae</taxon>
        <taxon>Paraflavitalea</taxon>
    </lineage>
</organism>
<sequence>MVQHPEAPVLLVTFNRPDYTRQVFEQIRKARIARLYVFNDGPRAGNTEDATARTAIRALLQEIDWPCELQVLFPEKNLGCAVGVSSAISWIFQHEERAIILEDDTVPSPAFFTYCREMLERYKNDTRVWMVSGNNYNEEYELPASYTFSRSAIHIWGWATWKRCWNHYDISLDAWQPFSEAGGFSNLFGSKIEIDFWTQRYQRLYAERDIVTRKTWDYQYVLSLQVNGGLCIVPGKNLVTNIGHTGTHTGGVHSFHNRPVDDAFLTSRHPDFILANAGYDSHHVRSFWKRKKPVTTRINNKLKKILSR</sequence>
<proteinExistence type="predicted"/>
<dbReference type="SUPFAM" id="SSF53448">
    <property type="entry name" value="Nucleotide-diphospho-sugar transferases"/>
    <property type="match status" value="1"/>
</dbReference>
<dbReference type="InterPro" id="IPR029044">
    <property type="entry name" value="Nucleotide-diphossugar_trans"/>
</dbReference>
<dbReference type="Gene3D" id="3.90.550.10">
    <property type="entry name" value="Spore Coat Polysaccharide Biosynthesis Protein SpsA, Chain A"/>
    <property type="match status" value="1"/>
</dbReference>
<gene>
    <name evidence="1" type="ORF">D3H65_10715</name>
</gene>
<dbReference type="KEGG" id="pseg:D3H65_10715"/>
<accession>A0A3B7MM83</accession>
<keyword evidence="2" id="KW-1185">Reference proteome</keyword>
<evidence type="ECO:0000313" key="1">
    <source>
        <dbReference type="EMBL" id="AXY74419.1"/>
    </source>
</evidence>
<protein>
    <recommendedName>
        <fullName evidence="3">Glycosyltransferase family 2 protein</fullName>
    </recommendedName>
</protein>
<reference evidence="1 2" key="1">
    <citation type="submission" date="2018-09" db="EMBL/GenBank/DDBJ databases">
        <title>Genome sequencing of strain 6GH32-13.</title>
        <authorList>
            <person name="Weon H.-Y."/>
            <person name="Heo J."/>
            <person name="Kwon S.-W."/>
        </authorList>
    </citation>
    <scope>NUCLEOTIDE SEQUENCE [LARGE SCALE GENOMIC DNA]</scope>
    <source>
        <strain evidence="1 2">5GH32-13</strain>
    </source>
</reference>
<evidence type="ECO:0008006" key="3">
    <source>
        <dbReference type="Google" id="ProtNLM"/>
    </source>
</evidence>
<dbReference type="EMBL" id="CP032157">
    <property type="protein sequence ID" value="AXY74419.1"/>
    <property type="molecule type" value="Genomic_DNA"/>
</dbReference>
<evidence type="ECO:0000313" key="2">
    <source>
        <dbReference type="Proteomes" id="UP000263900"/>
    </source>
</evidence>
<name>A0A3B7MM83_9BACT</name>
<dbReference type="OrthoDB" id="9785375at2"/>
<dbReference type="AlphaFoldDB" id="A0A3B7MM83"/>
<dbReference type="Proteomes" id="UP000263900">
    <property type="component" value="Chromosome"/>
</dbReference>